<reference evidence="2" key="1">
    <citation type="submission" date="2017-07" db="EMBL/GenBank/DDBJ databases">
        <title>Taro Niue Genome Assembly and Annotation.</title>
        <authorList>
            <person name="Atibalentja N."/>
            <person name="Keating K."/>
            <person name="Fields C.J."/>
        </authorList>
    </citation>
    <scope>NUCLEOTIDE SEQUENCE</scope>
    <source>
        <strain evidence="2">Niue_2</strain>
        <tissue evidence="2">Leaf</tissue>
    </source>
</reference>
<evidence type="ECO:0000256" key="1">
    <source>
        <dbReference type="SAM" id="MobiDB-lite"/>
    </source>
</evidence>
<gene>
    <name evidence="2" type="ORF">Taro_034483</name>
</gene>
<feature type="compositionally biased region" description="Basic residues" evidence="1">
    <location>
        <begin position="175"/>
        <end position="188"/>
    </location>
</feature>
<protein>
    <submittedName>
        <fullName evidence="2">Uncharacterized protein</fullName>
    </submittedName>
</protein>
<feature type="region of interest" description="Disordered" evidence="1">
    <location>
        <begin position="95"/>
        <end position="121"/>
    </location>
</feature>
<evidence type="ECO:0000313" key="2">
    <source>
        <dbReference type="EMBL" id="MQM01721.1"/>
    </source>
</evidence>
<organism evidence="2 3">
    <name type="scientific">Colocasia esculenta</name>
    <name type="common">Wild taro</name>
    <name type="synonym">Arum esculentum</name>
    <dbReference type="NCBI Taxonomy" id="4460"/>
    <lineage>
        <taxon>Eukaryota</taxon>
        <taxon>Viridiplantae</taxon>
        <taxon>Streptophyta</taxon>
        <taxon>Embryophyta</taxon>
        <taxon>Tracheophyta</taxon>
        <taxon>Spermatophyta</taxon>
        <taxon>Magnoliopsida</taxon>
        <taxon>Liliopsida</taxon>
        <taxon>Araceae</taxon>
        <taxon>Aroideae</taxon>
        <taxon>Colocasieae</taxon>
        <taxon>Colocasia</taxon>
    </lineage>
</organism>
<feature type="region of interest" description="Disordered" evidence="1">
    <location>
        <begin position="136"/>
        <end position="188"/>
    </location>
</feature>
<name>A0A843W7R0_COLES</name>
<comment type="caution">
    <text evidence="2">The sequence shown here is derived from an EMBL/GenBank/DDBJ whole genome shotgun (WGS) entry which is preliminary data.</text>
</comment>
<dbReference type="EMBL" id="NMUH01002724">
    <property type="protein sequence ID" value="MQM01721.1"/>
    <property type="molecule type" value="Genomic_DNA"/>
</dbReference>
<feature type="compositionally biased region" description="Basic residues" evidence="1">
    <location>
        <begin position="23"/>
        <end position="44"/>
    </location>
</feature>
<feature type="non-terminal residue" evidence="2">
    <location>
        <position position="188"/>
    </location>
</feature>
<evidence type="ECO:0000313" key="3">
    <source>
        <dbReference type="Proteomes" id="UP000652761"/>
    </source>
</evidence>
<keyword evidence="3" id="KW-1185">Reference proteome</keyword>
<proteinExistence type="predicted"/>
<dbReference type="AlphaFoldDB" id="A0A843W7R0"/>
<sequence>GARNEANHPTTGTHEVPPTQPRNSKRIRRQPGQHHGQTHGQRHHTLTDNTQANCHTNKRERAATTKTTQGSFVENLHQKCQESSWENLTRMQPNQTTHFKPQGQHNGSPKRTPSTPGKNLCQNQQSAILGRTFTRTHKSKQPNNMDHQRETLQQAKLQKQRKQVLGEPPPEPPRHRSGKPTRTHRPTQ</sequence>
<feature type="region of interest" description="Disordered" evidence="1">
    <location>
        <begin position="1"/>
        <end position="54"/>
    </location>
</feature>
<dbReference type="Proteomes" id="UP000652761">
    <property type="component" value="Unassembled WGS sequence"/>
</dbReference>
<accession>A0A843W7R0</accession>